<reference evidence="2" key="1">
    <citation type="journal article" date="2003" name="Genome Biol.">
        <title>An integrated gene annotation and transcriptional profiling approach towards the full gene content of the Drosophila genome.</title>
        <authorList>
            <person name="Hild M."/>
            <person name="Beckmann B."/>
            <person name="Haas S.A."/>
            <person name="Koch B."/>
            <person name="Solovyev V."/>
            <person name="Busold C."/>
            <person name="Fellenberg K."/>
            <person name="Boutros M."/>
            <person name="Vingron M."/>
            <person name="Sauer F."/>
            <person name="Hoheisel J.D."/>
            <person name="Paro R."/>
        </authorList>
    </citation>
    <scope>NUCLEOTIDE SEQUENCE</scope>
</reference>
<dbReference type="AlphaFoldDB" id="Q6IIY4"/>
<name>Q6IIY4_DROME</name>
<organism evidence="2">
    <name type="scientific">Drosophila melanogaster</name>
    <name type="common">Fruit fly</name>
    <dbReference type="NCBI Taxonomy" id="7227"/>
    <lineage>
        <taxon>Eukaryota</taxon>
        <taxon>Metazoa</taxon>
        <taxon>Ecdysozoa</taxon>
        <taxon>Arthropoda</taxon>
        <taxon>Hexapoda</taxon>
        <taxon>Insecta</taxon>
        <taxon>Pterygota</taxon>
        <taxon>Neoptera</taxon>
        <taxon>Endopterygota</taxon>
        <taxon>Diptera</taxon>
        <taxon>Brachycera</taxon>
        <taxon>Muscomorpha</taxon>
        <taxon>Ephydroidea</taxon>
        <taxon>Drosophilidae</taxon>
        <taxon>Drosophila</taxon>
        <taxon>Sophophora</taxon>
    </lineage>
</organism>
<dbReference type="EMBL" id="BK002932">
    <property type="protein sequence ID" value="DAA04437.1"/>
    <property type="molecule type" value="Genomic_DNA"/>
</dbReference>
<proteinExistence type="predicted"/>
<evidence type="ECO:0000256" key="1">
    <source>
        <dbReference type="SAM" id="MobiDB-lite"/>
    </source>
</evidence>
<feature type="region of interest" description="Disordered" evidence="1">
    <location>
        <begin position="18"/>
        <end position="66"/>
    </location>
</feature>
<sequence>MFYGIKVYSNTIHPAIQPRPRIQAQNPRPDGTEAKAKAKAQTSAQEAGLSRRLQGEAPQRARGSRRRWLKCRRGAGSCTATAPQPQLQAQSQLQLHLDMPARVHAEGKYLITWTDVQCQAEQLQVDIPCVLKGYPSALGHHASCGGCRRLQLKVTETAIAVMRPSSWVNYQDYSALKTPTHSLGGGSTASPSAASIYWWQQFSKVFRLLPNNKPGQHKFSYAPK</sequence>
<accession>Q6IIY4</accession>
<protein>
    <submittedName>
        <fullName evidence="2">HDC16559</fullName>
    </submittedName>
</protein>
<evidence type="ECO:0000313" key="2">
    <source>
        <dbReference type="EMBL" id="DAA04437.1"/>
    </source>
</evidence>
<gene>
    <name evidence="2" type="ORF">HDC16559</name>
</gene>